<dbReference type="Pfam" id="PF00646">
    <property type="entry name" value="F-box"/>
    <property type="match status" value="1"/>
</dbReference>
<evidence type="ECO:0000313" key="3">
    <source>
        <dbReference type="Proteomes" id="UP000483820"/>
    </source>
</evidence>
<evidence type="ECO:0000313" key="2">
    <source>
        <dbReference type="EMBL" id="KAF1761019.1"/>
    </source>
</evidence>
<dbReference type="RefSeq" id="XP_003098150.2">
    <property type="nucleotide sequence ID" value="XM_003098102.2"/>
</dbReference>
<dbReference type="PANTHER" id="PTHR31006">
    <property type="entry name" value="F-BOX DOMAIN-CONTAINING PROTEIN-RELATED-RELATED"/>
    <property type="match status" value="1"/>
</dbReference>
<name>A0A6A5H222_CAERE</name>
<proteinExistence type="predicted"/>
<dbReference type="PANTHER" id="PTHR31006:SF3">
    <property type="entry name" value="F-BOX DOMAIN-CONTAINING PROTEIN-RELATED"/>
    <property type="match status" value="1"/>
</dbReference>
<comment type="caution">
    <text evidence="2">The sequence shown here is derived from an EMBL/GenBank/DDBJ whole genome shotgun (WGS) entry which is preliminary data.</text>
</comment>
<accession>A0A6A5H222</accession>
<feature type="domain" description="F-box" evidence="1">
    <location>
        <begin position="104"/>
        <end position="145"/>
    </location>
</feature>
<dbReference type="Proteomes" id="UP000483820">
    <property type="component" value="Chromosome III"/>
</dbReference>
<dbReference type="KEGG" id="crq:GCK72_009272"/>
<evidence type="ECO:0000259" key="1">
    <source>
        <dbReference type="Pfam" id="PF00646"/>
    </source>
</evidence>
<reference evidence="2 3" key="1">
    <citation type="submission" date="2019-12" db="EMBL/GenBank/DDBJ databases">
        <title>Chromosome-level assembly of the Caenorhabditis remanei genome.</title>
        <authorList>
            <person name="Teterina A.A."/>
            <person name="Willis J.H."/>
            <person name="Phillips P.C."/>
        </authorList>
    </citation>
    <scope>NUCLEOTIDE SEQUENCE [LARGE SCALE GENOMIC DNA]</scope>
    <source>
        <strain evidence="2 3">PX506</strain>
        <tissue evidence="2">Whole organism</tissue>
    </source>
</reference>
<dbReference type="EMBL" id="WUAV01000003">
    <property type="protein sequence ID" value="KAF1761019.1"/>
    <property type="molecule type" value="Genomic_DNA"/>
</dbReference>
<protein>
    <recommendedName>
        <fullName evidence="1">F-box domain-containing protein</fullName>
    </recommendedName>
</protein>
<dbReference type="CTD" id="9800462"/>
<gene>
    <name evidence="2" type="ORF">GCK72_009272</name>
</gene>
<organism evidence="2 3">
    <name type="scientific">Caenorhabditis remanei</name>
    <name type="common">Caenorhabditis vulgaris</name>
    <dbReference type="NCBI Taxonomy" id="31234"/>
    <lineage>
        <taxon>Eukaryota</taxon>
        <taxon>Metazoa</taxon>
        <taxon>Ecdysozoa</taxon>
        <taxon>Nematoda</taxon>
        <taxon>Chromadorea</taxon>
        <taxon>Rhabditida</taxon>
        <taxon>Rhabditina</taxon>
        <taxon>Rhabditomorpha</taxon>
        <taxon>Rhabditoidea</taxon>
        <taxon>Rhabditidae</taxon>
        <taxon>Peloderinae</taxon>
        <taxon>Caenorhabditis</taxon>
    </lineage>
</organism>
<dbReference type="GeneID" id="9800462"/>
<dbReference type="AlphaFoldDB" id="A0A6A5H222"/>
<dbReference type="InterPro" id="IPR001810">
    <property type="entry name" value="F-box_dom"/>
</dbReference>
<sequence>MESDKPPRALHFPRVAVKVDSRKKESINVMFGETPILIKCVNLSPSRGRLNPLVDYMMRNGEIGDLQVKVEKTNKSLGKIMETLLEKSEKSDLSNWKPFFDTNWNDLTEKLKKKCIDFMNFKTRLRLRKTSKTERLLVDSLKLDFDFLKVDTNARRCYEECTELSFRDSKFRQEVYLKFTEISEFHKTAVPLLTYILKIGNINTFACEMNDIWMYEMLSETRCQQEGNVTFRIKKYLNRTSLELKQTLFVLENCENQLKTIAVDPKEYEEEELQRFVCLSTVANGQNVNIGHVSFTSTAIGLIEKWIENEVAIGTKFEFDAVRQDTIDAFVTKFEERVISRNKYDDMTIRMDSLDRVICMKCGPFYYTSMTFIVIPSDPLESALLFDKKLYSSTGSDSSSDEESVEFVKYIFDESEDNDEIYHEPLAVTLLKN</sequence>
<dbReference type="InterPro" id="IPR042317">
    <property type="entry name" value="She-1-like"/>
</dbReference>